<evidence type="ECO:0000256" key="2">
    <source>
        <dbReference type="ARBA" id="ARBA00006275"/>
    </source>
</evidence>
<dbReference type="Pfam" id="PF14322">
    <property type="entry name" value="SusD-like_3"/>
    <property type="match status" value="1"/>
</dbReference>
<dbReference type="InterPro" id="IPR011990">
    <property type="entry name" value="TPR-like_helical_dom_sf"/>
</dbReference>
<dbReference type="InterPro" id="IPR012944">
    <property type="entry name" value="SusD_RagB_dom"/>
</dbReference>
<evidence type="ECO:0000313" key="9">
    <source>
        <dbReference type="Proteomes" id="UP000183077"/>
    </source>
</evidence>
<dbReference type="GO" id="GO:0009279">
    <property type="term" value="C:cell outer membrane"/>
    <property type="evidence" value="ECO:0007669"/>
    <property type="project" value="UniProtKB-SubCell"/>
</dbReference>
<comment type="subcellular location">
    <subcellularLocation>
        <location evidence="1">Cell outer membrane</location>
    </subcellularLocation>
</comment>
<keyword evidence="5" id="KW-0998">Cell outer membrane</keyword>
<protein>
    <submittedName>
        <fullName evidence="8">SusD family protein</fullName>
    </submittedName>
</protein>
<keyword evidence="3" id="KW-0732">Signal</keyword>
<name>A0A1H6R0D9_9FLAO</name>
<dbReference type="RefSeq" id="WP_074744123.1">
    <property type="nucleotide sequence ID" value="NZ_FNYS01000001.1"/>
</dbReference>
<evidence type="ECO:0000259" key="6">
    <source>
        <dbReference type="Pfam" id="PF07980"/>
    </source>
</evidence>
<dbReference type="AlphaFoldDB" id="A0A1H6R0D9"/>
<dbReference type="Proteomes" id="UP000183077">
    <property type="component" value="Unassembled WGS sequence"/>
</dbReference>
<evidence type="ECO:0000256" key="4">
    <source>
        <dbReference type="ARBA" id="ARBA00023136"/>
    </source>
</evidence>
<dbReference type="Pfam" id="PF07980">
    <property type="entry name" value="SusD_RagB"/>
    <property type="match status" value="1"/>
</dbReference>
<evidence type="ECO:0000256" key="3">
    <source>
        <dbReference type="ARBA" id="ARBA00022729"/>
    </source>
</evidence>
<feature type="domain" description="RagB/SusD" evidence="6">
    <location>
        <begin position="354"/>
        <end position="469"/>
    </location>
</feature>
<keyword evidence="4" id="KW-0472">Membrane</keyword>
<evidence type="ECO:0000313" key="8">
    <source>
        <dbReference type="EMBL" id="SEI49233.1"/>
    </source>
</evidence>
<dbReference type="PROSITE" id="PS51257">
    <property type="entry name" value="PROKAR_LIPOPROTEIN"/>
    <property type="match status" value="1"/>
</dbReference>
<dbReference type="SUPFAM" id="SSF48452">
    <property type="entry name" value="TPR-like"/>
    <property type="match status" value="1"/>
</dbReference>
<evidence type="ECO:0000259" key="7">
    <source>
        <dbReference type="Pfam" id="PF14322"/>
    </source>
</evidence>
<organism evidence="8 9">
    <name type="scientific">Myroides marinus</name>
    <dbReference type="NCBI Taxonomy" id="703342"/>
    <lineage>
        <taxon>Bacteria</taxon>
        <taxon>Pseudomonadati</taxon>
        <taxon>Bacteroidota</taxon>
        <taxon>Flavobacteriia</taxon>
        <taxon>Flavobacteriales</taxon>
        <taxon>Flavobacteriaceae</taxon>
        <taxon>Myroides</taxon>
    </lineage>
</organism>
<proteinExistence type="inferred from homology"/>
<evidence type="ECO:0000256" key="1">
    <source>
        <dbReference type="ARBA" id="ARBA00004442"/>
    </source>
</evidence>
<dbReference type="InterPro" id="IPR033985">
    <property type="entry name" value="SusD-like_N"/>
</dbReference>
<evidence type="ECO:0000256" key="5">
    <source>
        <dbReference type="ARBA" id="ARBA00023237"/>
    </source>
</evidence>
<feature type="domain" description="SusD-like N-terminal" evidence="7">
    <location>
        <begin position="81"/>
        <end position="212"/>
    </location>
</feature>
<gene>
    <name evidence="8" type="ORF">SAMN04488018_101152</name>
</gene>
<dbReference type="EMBL" id="FNYS01000001">
    <property type="protein sequence ID" value="SEI49233.1"/>
    <property type="molecule type" value="Genomic_DNA"/>
</dbReference>
<dbReference type="GeneID" id="82255387"/>
<sequence>MKKGLIIAAGIGLLFSACSKDYLELSPTSSLSKSNIDKISKYSPHLGEATLNGLYAYNVKAGSGGTTGHDDFGQKGYDIYTDMLTGDMNANQLKYGWYGNINNFNGTSNFTSTENYKGWRFYYYMIRGTNNIISGFSNPSTLTTAQKKVLAEAKSFRAYMYYNLVTMYTLGYEANQKILPIYTAPVAHNTPAKKTQEVFELMIKDLTESLKLYEEIGNVNRGGNINYFVTKGFLSYVYAAKGTNDALVEAAKLTESIINEGGYQLASKDVLLGGFNKTMRNPNWMWSAQLTMENRLNLISWYGQMDVFTYGYPSSGDTKGLSKELYDKIPTNDIRKKQFVVGIVTDDTGAKYDFGSYAIIPVNKFYPASGKVVDGVRFVESDYVFMRIEEMYLLNAEVNARSGNEAAAKSTLMKLMEIRRPDVSYINGLSGKGLLDEIVLQTRIELWGEGKAYAAIKRNKGTYEYGSNHLSYPGSTFPFDDPRLTFKVPQSELLNNTVYYE</sequence>
<dbReference type="Gene3D" id="1.25.40.390">
    <property type="match status" value="1"/>
</dbReference>
<reference evidence="8 9" key="1">
    <citation type="submission" date="2016-10" db="EMBL/GenBank/DDBJ databases">
        <authorList>
            <person name="de Groot N.N."/>
        </authorList>
    </citation>
    <scope>NUCLEOTIDE SEQUENCE [LARGE SCALE GENOMIC DNA]</scope>
    <source>
        <strain evidence="8 9">DSM 23048</strain>
    </source>
</reference>
<accession>A0A1H6R0D9</accession>
<comment type="similarity">
    <text evidence="2">Belongs to the SusD family.</text>
</comment>